<gene>
    <name evidence="2" type="ORF">KUL25_14405</name>
    <name evidence="3" type="ORF">KUL25_14410</name>
</gene>
<keyword evidence="4" id="KW-1185">Reference proteome</keyword>
<sequence>MYDATKLVLITERSILDGVTALIEAGGATGFTHTDAGGKGSRGKRSANRPGIGGVMSNVKIEAIVSDRAQAEAIITAVADRYFAHYSGIAYIEPVEILRPHKFAV</sequence>
<dbReference type="AlphaFoldDB" id="A0A975TSS9"/>
<dbReference type="GO" id="GO:0030234">
    <property type="term" value="F:enzyme regulator activity"/>
    <property type="evidence" value="ECO:0007669"/>
    <property type="project" value="InterPro"/>
</dbReference>
<evidence type="ECO:0000313" key="4">
    <source>
        <dbReference type="Proteomes" id="UP000693972"/>
    </source>
</evidence>
<name>A0A975TSS9_9RHOB</name>
<reference evidence="3 4" key="1">
    <citation type="submission" date="2021-07" db="EMBL/GenBank/DDBJ databases">
        <title>Karlodiniumbacter phycospheric gen. nov., sp. nov., a phycosphere bacterium isolated from karlodinium veneficum.</title>
        <authorList>
            <person name="Peng Y."/>
            <person name="Jiang L."/>
            <person name="Lee J."/>
        </authorList>
    </citation>
    <scope>NUCLEOTIDE SEQUENCE</scope>
    <source>
        <strain evidence="3 4">N5</strain>
    </source>
</reference>
<dbReference type="InterPro" id="IPR015867">
    <property type="entry name" value="N-reg_PII/ATP_PRibTrfase_C"/>
</dbReference>
<dbReference type="SUPFAM" id="SSF54913">
    <property type="entry name" value="GlnB-like"/>
    <property type="match status" value="1"/>
</dbReference>
<protein>
    <recommendedName>
        <fullName evidence="1">Nitrogen regulatory protein P-II</fullName>
    </recommendedName>
</protein>
<dbReference type="Gene3D" id="3.30.70.120">
    <property type="match status" value="1"/>
</dbReference>
<evidence type="ECO:0000256" key="1">
    <source>
        <dbReference type="ARBA" id="ARBA00015681"/>
    </source>
</evidence>
<dbReference type="EMBL" id="CP078073">
    <property type="protein sequence ID" value="QXL86636.1"/>
    <property type="molecule type" value="Genomic_DNA"/>
</dbReference>
<dbReference type="InterPro" id="IPR011322">
    <property type="entry name" value="N-reg_PII-like_a/b"/>
</dbReference>
<evidence type="ECO:0000313" key="2">
    <source>
        <dbReference type="EMBL" id="MBY4893947.1"/>
    </source>
</evidence>
<organism evidence="3">
    <name type="scientific">Gymnodinialimonas phycosphaerae</name>
    <dbReference type="NCBI Taxonomy" id="2841589"/>
    <lineage>
        <taxon>Bacteria</taxon>
        <taxon>Pseudomonadati</taxon>
        <taxon>Pseudomonadota</taxon>
        <taxon>Alphaproteobacteria</taxon>
        <taxon>Rhodobacterales</taxon>
        <taxon>Paracoccaceae</taxon>
        <taxon>Gymnodinialimonas</taxon>
    </lineage>
</organism>
<accession>A0A975TSS9</accession>
<proteinExistence type="predicted"/>
<dbReference type="RefSeq" id="WP_257893577.1">
    <property type="nucleotide sequence ID" value="NZ_JAIMBW010000001.1"/>
</dbReference>
<evidence type="ECO:0000313" key="3">
    <source>
        <dbReference type="EMBL" id="QXL86636.1"/>
    </source>
</evidence>
<dbReference type="Pfam" id="PF00543">
    <property type="entry name" value="P-II"/>
    <property type="match status" value="1"/>
</dbReference>
<dbReference type="GO" id="GO:0006808">
    <property type="term" value="P:regulation of nitrogen utilization"/>
    <property type="evidence" value="ECO:0007669"/>
    <property type="project" value="InterPro"/>
</dbReference>
<dbReference type="Proteomes" id="UP000693972">
    <property type="component" value="Unassembled WGS sequence"/>
</dbReference>
<dbReference type="InterPro" id="IPR002187">
    <property type="entry name" value="N-reg_PII"/>
</dbReference>
<dbReference type="EMBL" id="JAIMBW010000001">
    <property type="protein sequence ID" value="MBY4893947.1"/>
    <property type="molecule type" value="Genomic_DNA"/>
</dbReference>